<dbReference type="NCBIfam" id="TIGR00080">
    <property type="entry name" value="pimt"/>
    <property type="match status" value="1"/>
</dbReference>
<dbReference type="FunFam" id="3.40.50.150:FF:000010">
    <property type="entry name" value="Protein-L-isoaspartate O-methyltransferase"/>
    <property type="match status" value="1"/>
</dbReference>
<feature type="region of interest" description="Disordered" evidence="8">
    <location>
        <begin position="1"/>
        <end position="99"/>
    </location>
</feature>
<dbReference type="PANTHER" id="PTHR11579">
    <property type="entry name" value="PROTEIN-L-ISOASPARTATE O-METHYLTRANSFERASE"/>
    <property type="match status" value="1"/>
</dbReference>
<evidence type="ECO:0000256" key="4">
    <source>
        <dbReference type="ARBA" id="ARBA00022603"/>
    </source>
</evidence>
<evidence type="ECO:0000256" key="3">
    <source>
        <dbReference type="ARBA" id="ARBA00022490"/>
    </source>
</evidence>
<dbReference type="InterPro" id="IPR029063">
    <property type="entry name" value="SAM-dependent_MTases_sf"/>
</dbReference>
<name>A0A3P4B512_9BURK</name>
<evidence type="ECO:0000256" key="6">
    <source>
        <dbReference type="ARBA" id="ARBA00022691"/>
    </source>
</evidence>
<organism evidence="9 10">
    <name type="scientific">Pigmentiphaga humi</name>
    <dbReference type="NCBI Taxonomy" id="2478468"/>
    <lineage>
        <taxon>Bacteria</taxon>
        <taxon>Pseudomonadati</taxon>
        <taxon>Pseudomonadota</taxon>
        <taxon>Betaproteobacteria</taxon>
        <taxon>Burkholderiales</taxon>
        <taxon>Alcaligenaceae</taxon>
        <taxon>Pigmentiphaga</taxon>
    </lineage>
</organism>
<evidence type="ECO:0000256" key="8">
    <source>
        <dbReference type="SAM" id="MobiDB-lite"/>
    </source>
</evidence>
<dbReference type="PROSITE" id="PS01279">
    <property type="entry name" value="PCMT"/>
    <property type="match status" value="1"/>
</dbReference>
<keyword evidence="5 7" id="KW-0808">Transferase</keyword>
<evidence type="ECO:0000256" key="5">
    <source>
        <dbReference type="ARBA" id="ARBA00022679"/>
    </source>
</evidence>
<comment type="subcellular location">
    <subcellularLocation>
        <location evidence="1 7">Cytoplasm</location>
    </subcellularLocation>
</comment>
<keyword evidence="10" id="KW-1185">Reference proteome</keyword>
<evidence type="ECO:0000256" key="1">
    <source>
        <dbReference type="ARBA" id="ARBA00004496"/>
    </source>
</evidence>
<sequence>MDRRKPLTPGQARPLDAGEADGPPRRPAQPPLPPITAANSNTRVSTGRPPVTRPAPAQAARGDTARPTNSNTRIAPARLLVPAPGPAREPAGSDNRGLNSERMRAALVARLRSHGIADERVLEAVQAVPRHRFVDEALASRAYEDAALPIGHGQTISQPWIVARMIAAARNGRELVKVLEIGTGCGYQAAVLAGVAREVYSIERIKALHELARNRLRPLRLAHVRLVFGDGMLGVPSAAPFDAIVVAAAGLEVPQALLAQLAPGGRLVAPEGDARQHLVMIERTGAQSWVRTELEPVRFVPLRPGVLL</sequence>
<keyword evidence="4 7" id="KW-0489">Methyltransferase</keyword>
<dbReference type="SUPFAM" id="SSF53335">
    <property type="entry name" value="S-adenosyl-L-methionine-dependent methyltransferases"/>
    <property type="match status" value="1"/>
</dbReference>
<dbReference type="AlphaFoldDB" id="A0A3P4B512"/>
<feature type="active site" evidence="7">
    <location>
        <position position="157"/>
    </location>
</feature>
<evidence type="ECO:0000256" key="7">
    <source>
        <dbReference type="HAMAP-Rule" id="MF_00090"/>
    </source>
</evidence>
<feature type="compositionally biased region" description="Pro residues" evidence="8">
    <location>
        <begin position="25"/>
        <end position="34"/>
    </location>
</feature>
<dbReference type="EC" id="2.1.1.77" evidence="7"/>
<evidence type="ECO:0000313" key="10">
    <source>
        <dbReference type="Proteomes" id="UP000277294"/>
    </source>
</evidence>
<comment type="similarity">
    <text evidence="2 7">Belongs to the methyltransferase superfamily. L-isoaspartyl/D-aspartyl protein methyltransferase family.</text>
</comment>
<dbReference type="OrthoDB" id="9810066at2"/>
<dbReference type="CDD" id="cd02440">
    <property type="entry name" value="AdoMet_MTases"/>
    <property type="match status" value="1"/>
</dbReference>
<dbReference type="PANTHER" id="PTHR11579:SF0">
    <property type="entry name" value="PROTEIN-L-ISOASPARTATE(D-ASPARTATE) O-METHYLTRANSFERASE"/>
    <property type="match status" value="1"/>
</dbReference>
<dbReference type="GO" id="GO:0030091">
    <property type="term" value="P:protein repair"/>
    <property type="evidence" value="ECO:0007669"/>
    <property type="project" value="UniProtKB-UniRule"/>
</dbReference>
<dbReference type="NCBIfam" id="NF001453">
    <property type="entry name" value="PRK00312.1"/>
    <property type="match status" value="1"/>
</dbReference>
<dbReference type="Proteomes" id="UP000277294">
    <property type="component" value="Unassembled WGS sequence"/>
</dbReference>
<gene>
    <name evidence="9" type="primary">pcm_2</name>
    <name evidence="7" type="synonym">pcm</name>
    <name evidence="9" type="ORF">PIGHUM_02322</name>
</gene>
<keyword evidence="3 7" id="KW-0963">Cytoplasm</keyword>
<comment type="function">
    <text evidence="7">Catalyzes the methyl esterification of L-isoaspartyl residues in peptides and proteins that result from spontaneous decomposition of normal L-aspartyl and L-asparaginyl residues. It plays a role in the repair and/or degradation of damaged proteins.</text>
</comment>
<protein>
    <recommendedName>
        <fullName evidence="7">Protein-L-isoaspartate O-methyltransferase</fullName>
        <ecNumber evidence="7">2.1.1.77</ecNumber>
    </recommendedName>
    <alternativeName>
        <fullName evidence="7">L-isoaspartyl protein carboxyl methyltransferase</fullName>
    </alternativeName>
    <alternativeName>
        <fullName evidence="7">Protein L-isoaspartyl methyltransferase</fullName>
    </alternativeName>
    <alternativeName>
        <fullName evidence="7">Protein-beta-aspartate methyltransferase</fullName>
        <shortName evidence="7">PIMT</shortName>
    </alternativeName>
</protein>
<proteinExistence type="inferred from homology"/>
<dbReference type="InterPro" id="IPR000682">
    <property type="entry name" value="PCMT"/>
</dbReference>
<dbReference type="GO" id="GO:0005737">
    <property type="term" value="C:cytoplasm"/>
    <property type="evidence" value="ECO:0007669"/>
    <property type="project" value="UniProtKB-SubCell"/>
</dbReference>
<evidence type="ECO:0000256" key="2">
    <source>
        <dbReference type="ARBA" id="ARBA00005369"/>
    </source>
</evidence>
<evidence type="ECO:0000313" key="9">
    <source>
        <dbReference type="EMBL" id="VCU70255.1"/>
    </source>
</evidence>
<accession>A0A3P4B512</accession>
<dbReference type="Gene3D" id="3.40.50.150">
    <property type="entry name" value="Vaccinia Virus protein VP39"/>
    <property type="match status" value="1"/>
</dbReference>
<comment type="catalytic activity">
    <reaction evidence="7">
        <text>[protein]-L-isoaspartate + S-adenosyl-L-methionine = [protein]-L-isoaspartate alpha-methyl ester + S-adenosyl-L-homocysteine</text>
        <dbReference type="Rhea" id="RHEA:12705"/>
        <dbReference type="Rhea" id="RHEA-COMP:12143"/>
        <dbReference type="Rhea" id="RHEA-COMP:12144"/>
        <dbReference type="ChEBI" id="CHEBI:57856"/>
        <dbReference type="ChEBI" id="CHEBI:59789"/>
        <dbReference type="ChEBI" id="CHEBI:90596"/>
        <dbReference type="ChEBI" id="CHEBI:90598"/>
        <dbReference type="EC" id="2.1.1.77"/>
    </reaction>
</comment>
<dbReference type="GO" id="GO:0004719">
    <property type="term" value="F:protein-L-isoaspartate (D-aspartate) O-methyltransferase activity"/>
    <property type="evidence" value="ECO:0007669"/>
    <property type="project" value="UniProtKB-UniRule"/>
</dbReference>
<dbReference type="GO" id="GO:0032259">
    <property type="term" value="P:methylation"/>
    <property type="evidence" value="ECO:0007669"/>
    <property type="project" value="UniProtKB-KW"/>
</dbReference>
<dbReference type="HAMAP" id="MF_00090">
    <property type="entry name" value="PIMT"/>
    <property type="match status" value="1"/>
</dbReference>
<dbReference type="EMBL" id="UWPJ01000018">
    <property type="protein sequence ID" value="VCU70255.1"/>
    <property type="molecule type" value="Genomic_DNA"/>
</dbReference>
<dbReference type="Pfam" id="PF01135">
    <property type="entry name" value="PCMT"/>
    <property type="match status" value="1"/>
</dbReference>
<reference evidence="9 10" key="1">
    <citation type="submission" date="2018-10" db="EMBL/GenBank/DDBJ databases">
        <authorList>
            <person name="Criscuolo A."/>
        </authorList>
    </citation>
    <scope>NUCLEOTIDE SEQUENCE [LARGE SCALE GENOMIC DNA]</scope>
    <source>
        <strain evidence="9">DnA1</strain>
    </source>
</reference>
<keyword evidence="6 7" id="KW-0949">S-adenosyl-L-methionine</keyword>